<dbReference type="OrthoDB" id="9798918at2"/>
<evidence type="ECO:0000313" key="3">
    <source>
        <dbReference type="EMBL" id="ALF59984.1"/>
    </source>
</evidence>
<reference evidence="3 4" key="1">
    <citation type="submission" date="2015-09" db="EMBL/GenBank/DDBJ databases">
        <title>Complete genome of Psychrobacter urativorans R10.10B.</title>
        <authorList>
            <person name="See-Too W.S."/>
            <person name="Chan K.G."/>
        </authorList>
    </citation>
    <scope>NUCLEOTIDE SEQUENCE [LARGE SCALE GENOMIC DNA]</scope>
    <source>
        <strain evidence="3 4">R10.10B</strain>
    </source>
</reference>
<name>A0A0M4T861_9GAMM</name>
<sequence>MQIWVDADAVPLIAKDLIIKTAERTQTVAIFVANQPIKLRKSLLLVMTVVPSGFDKADDYIVDNIKAGDLAITSDIPLANDILDKGGKVLTTRGLIYDKNNIKQKLNMRDFMDTMRGTGVLELQQMSGQKPYGDRDKKAFADGLNKLVRG</sequence>
<keyword evidence="4" id="KW-1185">Reference proteome</keyword>
<dbReference type="KEGG" id="pur:AOC03_07970"/>
<proteinExistence type="inferred from homology"/>
<evidence type="ECO:0000256" key="1">
    <source>
        <dbReference type="ARBA" id="ARBA00008522"/>
    </source>
</evidence>
<dbReference type="Pfam" id="PF02639">
    <property type="entry name" value="DUF188"/>
    <property type="match status" value="1"/>
</dbReference>
<protein>
    <recommendedName>
        <fullName evidence="2">UPF0178 protein AOC03_07970</fullName>
    </recommendedName>
</protein>
<dbReference type="STRING" id="45610.AOC03_07970"/>
<accession>A0A0M4T861</accession>
<dbReference type="RefSeq" id="WP_062534892.1">
    <property type="nucleotide sequence ID" value="NZ_CP012678.1"/>
</dbReference>
<dbReference type="PANTHER" id="PTHR35146:SF1">
    <property type="entry name" value="UPF0178 PROTEIN YAII"/>
    <property type="match status" value="1"/>
</dbReference>
<dbReference type="HAMAP" id="MF_00489">
    <property type="entry name" value="UPF0178"/>
    <property type="match status" value="1"/>
</dbReference>
<dbReference type="EMBL" id="CP012678">
    <property type="protein sequence ID" value="ALF59984.1"/>
    <property type="molecule type" value="Genomic_DNA"/>
</dbReference>
<comment type="similarity">
    <text evidence="1 2">Belongs to the UPF0178 family.</text>
</comment>
<evidence type="ECO:0000256" key="2">
    <source>
        <dbReference type="HAMAP-Rule" id="MF_00489"/>
    </source>
</evidence>
<organism evidence="3 4">
    <name type="scientific">Psychrobacter urativorans</name>
    <dbReference type="NCBI Taxonomy" id="45610"/>
    <lineage>
        <taxon>Bacteria</taxon>
        <taxon>Pseudomonadati</taxon>
        <taxon>Pseudomonadota</taxon>
        <taxon>Gammaproteobacteria</taxon>
        <taxon>Moraxellales</taxon>
        <taxon>Moraxellaceae</taxon>
        <taxon>Psychrobacter</taxon>
    </lineage>
</organism>
<dbReference type="InterPro" id="IPR003791">
    <property type="entry name" value="UPF0178"/>
</dbReference>
<gene>
    <name evidence="3" type="ORF">AOC03_07970</name>
</gene>
<dbReference type="PANTHER" id="PTHR35146">
    <property type="entry name" value="UPF0178 PROTEIN YAII"/>
    <property type="match status" value="1"/>
</dbReference>
<dbReference type="CDD" id="cd18720">
    <property type="entry name" value="PIN_YqxD-like"/>
    <property type="match status" value="1"/>
</dbReference>
<evidence type="ECO:0000313" key="4">
    <source>
        <dbReference type="Proteomes" id="UP000059847"/>
    </source>
</evidence>
<dbReference type="AlphaFoldDB" id="A0A0M4T861"/>
<dbReference type="Proteomes" id="UP000059847">
    <property type="component" value="Chromosome"/>
</dbReference>